<protein>
    <recommendedName>
        <fullName evidence="2">NrS-1 polymerase-like helicase domain-containing protein</fullName>
    </recommendedName>
</protein>
<feature type="region of interest" description="Disordered" evidence="1">
    <location>
        <begin position="231"/>
        <end position="250"/>
    </location>
</feature>
<feature type="domain" description="NrS-1 polymerase-like helicase" evidence="2">
    <location>
        <begin position="384"/>
        <end position="495"/>
    </location>
</feature>
<dbReference type="InterPro" id="IPR045455">
    <property type="entry name" value="NrS-1_pol-like_helicase"/>
</dbReference>
<feature type="compositionally biased region" description="Polar residues" evidence="1">
    <location>
        <begin position="23"/>
        <end position="38"/>
    </location>
</feature>
<feature type="compositionally biased region" description="Basic and acidic residues" evidence="1">
    <location>
        <begin position="49"/>
        <end position="60"/>
    </location>
</feature>
<feature type="region of interest" description="Disordered" evidence="1">
    <location>
        <begin position="702"/>
        <end position="721"/>
    </location>
</feature>
<evidence type="ECO:0000313" key="4">
    <source>
        <dbReference type="Proteomes" id="UP000750197"/>
    </source>
</evidence>
<reference evidence="3" key="1">
    <citation type="submission" date="2021-05" db="EMBL/GenBank/DDBJ databases">
        <title>Genomic insights into ecological role and evolution of a novel Thermoplasmata order Candidatus Sysuiplasmatales.</title>
        <authorList>
            <person name="Yuan Y."/>
        </authorList>
    </citation>
    <scope>NUCLEOTIDE SEQUENCE</scope>
    <source>
        <strain evidence="3">TUT19-bin139</strain>
    </source>
</reference>
<dbReference type="SUPFAM" id="SSF52540">
    <property type="entry name" value="P-loop containing nucleoside triphosphate hydrolases"/>
    <property type="match status" value="1"/>
</dbReference>
<evidence type="ECO:0000256" key="1">
    <source>
        <dbReference type="SAM" id="MobiDB-lite"/>
    </source>
</evidence>
<dbReference type="Proteomes" id="UP000750197">
    <property type="component" value="Unassembled WGS sequence"/>
</dbReference>
<dbReference type="Pfam" id="PF19263">
    <property type="entry name" value="DUF5906"/>
    <property type="match status" value="1"/>
</dbReference>
<name>A0A8J7YVN3_9ARCH</name>
<comment type="caution">
    <text evidence="3">The sequence shown here is derived from an EMBL/GenBank/DDBJ whole genome shotgun (WGS) entry which is preliminary data.</text>
</comment>
<evidence type="ECO:0000313" key="3">
    <source>
        <dbReference type="EMBL" id="MBX8645047.1"/>
    </source>
</evidence>
<gene>
    <name evidence="3" type="ORF">KIY12_10090</name>
</gene>
<dbReference type="InterPro" id="IPR027417">
    <property type="entry name" value="P-loop_NTPase"/>
</dbReference>
<evidence type="ECO:0000259" key="2">
    <source>
        <dbReference type="Pfam" id="PF19263"/>
    </source>
</evidence>
<feature type="compositionally biased region" description="Acidic residues" evidence="1">
    <location>
        <begin position="703"/>
        <end position="713"/>
    </location>
</feature>
<accession>A0A8J7YVN3</accession>
<proteinExistence type="predicted"/>
<dbReference type="AlphaFoldDB" id="A0A8J7YVN3"/>
<sequence>MEEPEQDKSSALPFHTVAEEDTQTQQEAMPSSSTSELPSTRGRRKKGKVFKDPKAKPVDPKVRRAVRMQMQAQHVKHEAFPSLDPNSCYDPDEFVRENHRVLELGYSRSRIISHMCKYAAKGRMALVTLDRDLSLLVRTYDKEEGLIEHRLFSQNRASGFYCPLLVIKTADELAKEDRKIAKNNIKRYSCTSSSSSSSSEEDEQDEDKGNVCFFFCSLPPPLHPSKTYAQEGFEEREVEEEPKKEEVPGETCDFWDEDKEVWPLKEISFVKVYRNSIYARRFDSHVFDPSPEFYRAAQADPKGPKGRAYNSYRGLRWSPEDAQRIYEGWDSLQKAEADMRAEIIMDHLKLEACRGNIELLNYLLQWITSLVLHPERRMLTMLVFVGDSGCGKSVLVQNVIGPLFGGHFRYNSDLGDLLGIFNSSVEDTILAYADEARVTAGTRAAAQLKTLITESTASLRVGRKGHDTFYTDSHLSLIGAVENMAEFEVDLSSRRYIPFHFAGNKRGDKEYFARLVSAAVDDKRMGLLAFLVHLLRTVDITGFDHGQIPPSGKNEAIREIMSSEMVRDIFREWIRKIVDRGYIVPRHELDDADLRNESIEWIDPHGRTYATRHEPYICEIQSEVLYARFRKDMGLARLPDSQIRMGLEGGGYLHPDCRGREIRRRPWCAEREGAKVSFVRKRKTYLTLLRCEAYEHMLGLESSIEEEQEEEDPSAIAEKDKGKIHPVGFVLVTHPSFADSL</sequence>
<dbReference type="EMBL" id="JAHEAC010000154">
    <property type="protein sequence ID" value="MBX8645047.1"/>
    <property type="molecule type" value="Genomic_DNA"/>
</dbReference>
<feature type="region of interest" description="Disordered" evidence="1">
    <location>
        <begin position="1"/>
        <end position="60"/>
    </location>
</feature>
<organism evidence="3 4">
    <name type="scientific">Candidatus Sysuiplasma superficiale</name>
    <dbReference type="NCBI Taxonomy" id="2823368"/>
    <lineage>
        <taxon>Archaea</taxon>
        <taxon>Methanobacteriati</taxon>
        <taxon>Thermoplasmatota</taxon>
        <taxon>Thermoplasmata</taxon>
        <taxon>Candidatus Sysuiplasmatales</taxon>
        <taxon>Candidatus Sysuiplasmataceae</taxon>
        <taxon>Candidatus Sysuiplasma</taxon>
    </lineage>
</organism>